<evidence type="ECO:0000313" key="2">
    <source>
        <dbReference type="Proteomes" id="UP000288805"/>
    </source>
</evidence>
<accession>A0A438DSH8</accession>
<dbReference type="CDD" id="cd09272">
    <property type="entry name" value="RNase_HI_RT_Ty1"/>
    <property type="match status" value="1"/>
</dbReference>
<dbReference type="PANTHER" id="PTHR11439:SF491">
    <property type="entry name" value="INTEGRASE CATALYTIC DOMAIN-CONTAINING PROTEIN"/>
    <property type="match status" value="1"/>
</dbReference>
<organism evidence="1 2">
    <name type="scientific">Vitis vinifera</name>
    <name type="common">Grape</name>
    <dbReference type="NCBI Taxonomy" id="29760"/>
    <lineage>
        <taxon>Eukaryota</taxon>
        <taxon>Viridiplantae</taxon>
        <taxon>Streptophyta</taxon>
        <taxon>Embryophyta</taxon>
        <taxon>Tracheophyta</taxon>
        <taxon>Spermatophyta</taxon>
        <taxon>Magnoliopsida</taxon>
        <taxon>eudicotyledons</taxon>
        <taxon>Gunneridae</taxon>
        <taxon>Pentapetalae</taxon>
        <taxon>rosids</taxon>
        <taxon>Vitales</taxon>
        <taxon>Vitaceae</taxon>
        <taxon>Viteae</taxon>
        <taxon>Vitis</taxon>
    </lineage>
</organism>
<sequence length="120" mass="13184">MNPSNKEERIKLFRTPYASTVASLMFVVICARLDIAPAVGTARSKFIIKGYVDSNFASDPNKRKSTRGYVFTLTGGAIGCVSKLQTIVALSTIETGCMATIHAYKEATWIKKLLEELGYK</sequence>
<name>A0A438DSH8_VITVI</name>
<comment type="caution">
    <text evidence="1">The sequence shown here is derived from an EMBL/GenBank/DDBJ whole genome shotgun (WGS) entry which is preliminary data.</text>
</comment>
<dbReference type="AlphaFoldDB" id="A0A438DSH8"/>
<dbReference type="PANTHER" id="PTHR11439">
    <property type="entry name" value="GAG-POL-RELATED RETROTRANSPOSON"/>
    <property type="match status" value="1"/>
</dbReference>
<gene>
    <name evidence="1" type="primary">POLX_878</name>
    <name evidence="1" type="ORF">CK203_082389</name>
</gene>
<reference evidence="1 2" key="1">
    <citation type="journal article" date="2018" name="PLoS Genet.">
        <title>Population sequencing reveals clonal diversity and ancestral inbreeding in the grapevine cultivar Chardonnay.</title>
        <authorList>
            <person name="Roach M.J."/>
            <person name="Johnson D.L."/>
            <person name="Bohlmann J."/>
            <person name="van Vuuren H.J."/>
            <person name="Jones S.J."/>
            <person name="Pretorius I.S."/>
            <person name="Schmidt S.A."/>
            <person name="Borneman A.R."/>
        </authorList>
    </citation>
    <scope>NUCLEOTIDE SEQUENCE [LARGE SCALE GENOMIC DNA]</scope>
    <source>
        <strain evidence="2">cv. Chardonnay</strain>
        <tissue evidence="1">Leaf</tissue>
    </source>
</reference>
<evidence type="ECO:0000313" key="1">
    <source>
        <dbReference type="EMBL" id="RVW38439.1"/>
    </source>
</evidence>
<proteinExistence type="predicted"/>
<dbReference type="EMBL" id="QGNW01001506">
    <property type="protein sequence ID" value="RVW38439.1"/>
    <property type="molecule type" value="Genomic_DNA"/>
</dbReference>
<dbReference type="Proteomes" id="UP000288805">
    <property type="component" value="Unassembled WGS sequence"/>
</dbReference>
<protein>
    <submittedName>
        <fullName evidence="1">Retrovirus-related Pol polyprotein from transposon TNT 1-94</fullName>
    </submittedName>
</protein>